<feature type="coiled-coil region" evidence="4">
    <location>
        <begin position="18"/>
        <end position="91"/>
    </location>
</feature>
<evidence type="ECO:0000256" key="2">
    <source>
        <dbReference type="ARBA" id="ARBA00006190"/>
    </source>
</evidence>
<feature type="region of interest" description="Disordered" evidence="5">
    <location>
        <begin position="137"/>
        <end position="212"/>
    </location>
</feature>
<comment type="subcellular location">
    <subcellularLocation>
        <location evidence="1">Endosome</location>
    </subcellularLocation>
</comment>
<dbReference type="AlphaFoldDB" id="A0A267GIS5"/>
<protein>
    <recommendedName>
        <fullName evidence="8">Charged multivesicular body protein 4b</fullName>
    </recommendedName>
</protein>
<evidence type="ECO:0000256" key="4">
    <source>
        <dbReference type="SAM" id="Coils"/>
    </source>
</evidence>
<organism evidence="6 7">
    <name type="scientific">Macrostomum lignano</name>
    <dbReference type="NCBI Taxonomy" id="282301"/>
    <lineage>
        <taxon>Eukaryota</taxon>
        <taxon>Metazoa</taxon>
        <taxon>Spiralia</taxon>
        <taxon>Lophotrochozoa</taxon>
        <taxon>Platyhelminthes</taxon>
        <taxon>Rhabditophora</taxon>
        <taxon>Macrostomorpha</taxon>
        <taxon>Macrostomida</taxon>
        <taxon>Macrostomidae</taxon>
        <taxon>Macrostomum</taxon>
    </lineage>
</organism>
<dbReference type="EMBL" id="NIVC01000300">
    <property type="protein sequence ID" value="PAA85951.1"/>
    <property type="molecule type" value="Genomic_DNA"/>
</dbReference>
<dbReference type="Pfam" id="PF03357">
    <property type="entry name" value="Snf7"/>
    <property type="match status" value="1"/>
</dbReference>
<keyword evidence="4" id="KW-0175">Coiled coil</keyword>
<dbReference type="Proteomes" id="UP000215902">
    <property type="component" value="Unassembled WGS sequence"/>
</dbReference>
<proteinExistence type="inferred from homology"/>
<evidence type="ECO:0000313" key="7">
    <source>
        <dbReference type="Proteomes" id="UP000215902"/>
    </source>
</evidence>
<dbReference type="GO" id="GO:0006900">
    <property type="term" value="P:vesicle budding from membrane"/>
    <property type="evidence" value="ECO:0007669"/>
    <property type="project" value="TreeGrafter"/>
</dbReference>
<dbReference type="STRING" id="282301.A0A267GIS5"/>
<dbReference type="PANTHER" id="PTHR22761:SF10">
    <property type="entry name" value="GH13992P"/>
    <property type="match status" value="1"/>
</dbReference>
<keyword evidence="7" id="KW-1185">Reference proteome</keyword>
<dbReference type="Gene3D" id="1.10.287.1060">
    <property type="entry name" value="ESAT-6-like"/>
    <property type="match status" value="1"/>
</dbReference>
<gene>
    <name evidence="6" type="ORF">BOX15_Mlig026142g3</name>
</gene>
<name>A0A267GIS5_9PLAT</name>
<dbReference type="PANTHER" id="PTHR22761">
    <property type="entry name" value="CHARGED MULTIVESICULAR BODY PROTEIN"/>
    <property type="match status" value="1"/>
</dbReference>
<evidence type="ECO:0000256" key="1">
    <source>
        <dbReference type="ARBA" id="ARBA00004177"/>
    </source>
</evidence>
<dbReference type="OrthoDB" id="5592979at2759"/>
<comment type="caution">
    <text evidence="6">The sequence shown here is derived from an EMBL/GenBank/DDBJ whole genome shotgun (WGS) entry which is preliminary data.</text>
</comment>
<reference evidence="6 7" key="1">
    <citation type="submission" date="2017-06" db="EMBL/GenBank/DDBJ databases">
        <title>A platform for efficient transgenesis in Macrostomum lignano, a flatworm model organism for stem cell research.</title>
        <authorList>
            <person name="Berezikov E."/>
        </authorList>
    </citation>
    <scope>NUCLEOTIDE SEQUENCE [LARGE SCALE GENOMIC DNA]</scope>
    <source>
        <strain evidence="6">DV1</strain>
        <tissue evidence="6">Whole organism</tissue>
    </source>
</reference>
<dbReference type="Gene3D" id="6.10.250.1710">
    <property type="match status" value="1"/>
</dbReference>
<dbReference type="InterPro" id="IPR005024">
    <property type="entry name" value="Snf7_fam"/>
</dbReference>
<dbReference type="GO" id="GO:0000815">
    <property type="term" value="C:ESCRT III complex"/>
    <property type="evidence" value="ECO:0007669"/>
    <property type="project" value="TreeGrafter"/>
</dbReference>
<evidence type="ECO:0000313" key="6">
    <source>
        <dbReference type="EMBL" id="PAA85951.1"/>
    </source>
</evidence>
<keyword evidence="3" id="KW-0967">Endosome</keyword>
<evidence type="ECO:0008006" key="8">
    <source>
        <dbReference type="Google" id="ProtNLM"/>
    </source>
</evidence>
<dbReference type="GO" id="GO:0009898">
    <property type="term" value="C:cytoplasmic side of plasma membrane"/>
    <property type="evidence" value="ECO:0007669"/>
    <property type="project" value="TreeGrafter"/>
</dbReference>
<dbReference type="GO" id="GO:0032511">
    <property type="term" value="P:late endosome to vacuole transport via multivesicular body sorting pathway"/>
    <property type="evidence" value="ECO:0007669"/>
    <property type="project" value="TreeGrafter"/>
</dbReference>
<dbReference type="GO" id="GO:0005771">
    <property type="term" value="C:multivesicular body"/>
    <property type="evidence" value="ECO:0007669"/>
    <property type="project" value="TreeGrafter"/>
</dbReference>
<sequence length="212" mass="23785">MRRLFGAKPKTQTPTDCIARLRSTEELLQKKIAHLEKKIEQETETAKRLASTNKKGALQALTRKKRYEKQIQQLDGTLSTLEFQREALENASMNREVVSSMNTASEAMKTANKGVGVDDINKLMDDIQEQREIAEELTNAISAPSSGSSELDDDELMAELQQLEQQDKVPQAAEPSLQLPEPVRDPLPADGAKKKKKQKDDEDLEKLQAWLA</sequence>
<comment type="similarity">
    <text evidence="2">Belongs to the SNF7 family.</text>
</comment>
<evidence type="ECO:0000256" key="3">
    <source>
        <dbReference type="ARBA" id="ARBA00022753"/>
    </source>
</evidence>
<evidence type="ECO:0000256" key="5">
    <source>
        <dbReference type="SAM" id="MobiDB-lite"/>
    </source>
</evidence>
<accession>A0A267GIS5</accession>